<evidence type="ECO:0000256" key="3">
    <source>
        <dbReference type="ARBA" id="ARBA00023125"/>
    </source>
</evidence>
<sequence>MNLRDLRYLLAIAEHRHFGRAAEACHVSQPTLSGQIRKLEEYLGVTLFERTTKSVVPTDIGERVLALAAQAVEHADAIETVARTARDPLVGPLKLGVIPTLGPYLMPLVFGPLKQAHPELLLELWEDVTDSLLDRLRTHRLDAALIATDPDDADLIQRDLFTEPFLAALPARHPLSDRARLDEADLAPDLLVLADGHCLRDQTLAACGRNDPQSGAFRAAGLETLVNMVAAGFGTTLIPGLAAGAMQGKPIVLRPLTGPTARTVRLVGRAGYPRAAALDAVAEVIRSAMAAFQARPTVGGR</sequence>
<dbReference type="Pfam" id="PF03466">
    <property type="entry name" value="LysR_substrate"/>
    <property type="match status" value="1"/>
</dbReference>
<reference evidence="7 8" key="1">
    <citation type="submission" date="2020-05" db="EMBL/GenBank/DDBJ databases">
        <title>Azospirillum oleiclasticum sp. nov, a nitrogen-fixing and heavy crude oil-emulsifying bacterium isolated from the crude oil of Yumen Oilfield.</title>
        <authorList>
            <person name="Wu D."/>
            <person name="Cai M."/>
            <person name="Zhang X."/>
        </authorList>
    </citation>
    <scope>NUCLEOTIDE SEQUENCE [LARGE SCALE GENOMIC DNA]</scope>
    <source>
        <strain evidence="7 8">ROY-1-1-2</strain>
    </source>
</reference>
<dbReference type="PANTHER" id="PTHR30346">
    <property type="entry name" value="TRANSCRIPTIONAL DUAL REGULATOR HCAR-RELATED"/>
    <property type="match status" value="1"/>
</dbReference>
<gene>
    <name evidence="7" type="ORF">HND93_12910</name>
</gene>
<evidence type="ECO:0000313" key="7">
    <source>
        <dbReference type="EMBL" id="NYZ20614.1"/>
    </source>
</evidence>
<feature type="domain" description="HTH lysR-type" evidence="6">
    <location>
        <begin position="1"/>
        <end position="58"/>
    </location>
</feature>
<name>A0ABX2TC57_9PROT</name>
<keyword evidence="8" id="KW-1185">Reference proteome</keyword>
<dbReference type="InterPro" id="IPR005119">
    <property type="entry name" value="LysR_subst-bd"/>
</dbReference>
<dbReference type="EMBL" id="JABFDB010000008">
    <property type="protein sequence ID" value="NYZ20614.1"/>
    <property type="molecule type" value="Genomic_DNA"/>
</dbReference>
<dbReference type="CDD" id="cd08411">
    <property type="entry name" value="PBP2_OxyR"/>
    <property type="match status" value="1"/>
</dbReference>
<evidence type="ECO:0000256" key="2">
    <source>
        <dbReference type="ARBA" id="ARBA00023015"/>
    </source>
</evidence>
<dbReference type="Gene3D" id="3.40.190.10">
    <property type="entry name" value="Periplasmic binding protein-like II"/>
    <property type="match status" value="2"/>
</dbReference>
<dbReference type="InterPro" id="IPR000847">
    <property type="entry name" value="LysR_HTH_N"/>
</dbReference>
<keyword evidence="3" id="KW-0238">DNA-binding</keyword>
<organism evidence="7 8">
    <name type="scientific">Azospirillum oleiclasticum</name>
    <dbReference type="NCBI Taxonomy" id="2735135"/>
    <lineage>
        <taxon>Bacteria</taxon>
        <taxon>Pseudomonadati</taxon>
        <taxon>Pseudomonadota</taxon>
        <taxon>Alphaproteobacteria</taxon>
        <taxon>Rhodospirillales</taxon>
        <taxon>Azospirillaceae</taxon>
        <taxon>Azospirillum</taxon>
    </lineage>
</organism>
<dbReference type="Gene3D" id="1.10.10.10">
    <property type="entry name" value="Winged helix-like DNA-binding domain superfamily/Winged helix DNA-binding domain"/>
    <property type="match status" value="1"/>
</dbReference>
<keyword evidence="5" id="KW-0804">Transcription</keyword>
<dbReference type="PRINTS" id="PR00039">
    <property type="entry name" value="HTHLYSR"/>
</dbReference>
<proteinExistence type="inferred from homology"/>
<protein>
    <submittedName>
        <fullName evidence="7">LysR family transcriptional regulator</fullName>
    </submittedName>
</protein>
<comment type="similarity">
    <text evidence="1">Belongs to the LysR transcriptional regulatory family.</text>
</comment>
<dbReference type="Pfam" id="PF00126">
    <property type="entry name" value="HTH_1"/>
    <property type="match status" value="1"/>
</dbReference>
<evidence type="ECO:0000259" key="6">
    <source>
        <dbReference type="PROSITE" id="PS50931"/>
    </source>
</evidence>
<evidence type="ECO:0000256" key="4">
    <source>
        <dbReference type="ARBA" id="ARBA00023159"/>
    </source>
</evidence>
<dbReference type="SUPFAM" id="SSF53850">
    <property type="entry name" value="Periplasmic binding protein-like II"/>
    <property type="match status" value="1"/>
</dbReference>
<evidence type="ECO:0000313" key="8">
    <source>
        <dbReference type="Proteomes" id="UP000584642"/>
    </source>
</evidence>
<comment type="caution">
    <text evidence="7">The sequence shown here is derived from an EMBL/GenBank/DDBJ whole genome shotgun (WGS) entry which is preliminary data.</text>
</comment>
<evidence type="ECO:0000256" key="1">
    <source>
        <dbReference type="ARBA" id="ARBA00009437"/>
    </source>
</evidence>
<evidence type="ECO:0000256" key="5">
    <source>
        <dbReference type="ARBA" id="ARBA00023163"/>
    </source>
</evidence>
<dbReference type="SUPFAM" id="SSF46785">
    <property type="entry name" value="Winged helix' DNA-binding domain"/>
    <property type="match status" value="1"/>
</dbReference>
<dbReference type="InterPro" id="IPR036388">
    <property type="entry name" value="WH-like_DNA-bd_sf"/>
</dbReference>
<dbReference type="InterPro" id="IPR036390">
    <property type="entry name" value="WH_DNA-bd_sf"/>
</dbReference>
<dbReference type="PROSITE" id="PS50931">
    <property type="entry name" value="HTH_LYSR"/>
    <property type="match status" value="1"/>
</dbReference>
<keyword evidence="2" id="KW-0805">Transcription regulation</keyword>
<dbReference type="Proteomes" id="UP000584642">
    <property type="component" value="Unassembled WGS sequence"/>
</dbReference>
<dbReference type="PANTHER" id="PTHR30346:SF26">
    <property type="entry name" value="HYDROGEN PEROXIDE-INDUCIBLE GENES ACTIVATOR"/>
    <property type="match status" value="1"/>
</dbReference>
<dbReference type="RefSeq" id="WP_180282380.1">
    <property type="nucleotide sequence ID" value="NZ_JABFDB010000008.1"/>
</dbReference>
<keyword evidence="4" id="KW-0010">Activator</keyword>
<accession>A0ABX2TC57</accession>